<dbReference type="Proteomes" id="UP001159405">
    <property type="component" value="Unassembled WGS sequence"/>
</dbReference>
<gene>
    <name evidence="1" type="ORF">PLOB_00030989</name>
</gene>
<dbReference type="EMBL" id="CALNXK010000004">
    <property type="protein sequence ID" value="CAH3036461.1"/>
    <property type="molecule type" value="Genomic_DNA"/>
</dbReference>
<reference evidence="1 2" key="1">
    <citation type="submission" date="2022-05" db="EMBL/GenBank/DDBJ databases">
        <authorList>
            <consortium name="Genoscope - CEA"/>
            <person name="William W."/>
        </authorList>
    </citation>
    <scope>NUCLEOTIDE SEQUENCE [LARGE SCALE GENOMIC DNA]</scope>
</reference>
<evidence type="ECO:0000313" key="2">
    <source>
        <dbReference type="Proteomes" id="UP001159405"/>
    </source>
</evidence>
<evidence type="ECO:0000313" key="1">
    <source>
        <dbReference type="EMBL" id="CAH3036461.1"/>
    </source>
</evidence>
<name>A0ABN8MUY9_9CNID</name>
<comment type="caution">
    <text evidence="1">The sequence shown here is derived from an EMBL/GenBank/DDBJ whole genome shotgun (WGS) entry which is preliminary data.</text>
</comment>
<accession>A0ABN8MUY9</accession>
<sequence>WGINSYIENQSQQRNCRWADYNQPIPEAAFEIQGTDVCERSWIDGRSQALGRERHSADVCGNKPVLLDKCLLEDRGRIHLTSVKYMECNCSCIDCSDEGAVLCPQSKVYK</sequence>
<proteinExistence type="predicted"/>
<organism evidence="1 2">
    <name type="scientific">Porites lobata</name>
    <dbReference type="NCBI Taxonomy" id="104759"/>
    <lineage>
        <taxon>Eukaryota</taxon>
        <taxon>Metazoa</taxon>
        <taxon>Cnidaria</taxon>
        <taxon>Anthozoa</taxon>
        <taxon>Hexacorallia</taxon>
        <taxon>Scleractinia</taxon>
        <taxon>Fungiina</taxon>
        <taxon>Poritidae</taxon>
        <taxon>Porites</taxon>
    </lineage>
</organism>
<feature type="non-terminal residue" evidence="1">
    <location>
        <position position="1"/>
    </location>
</feature>
<feature type="non-terminal residue" evidence="1">
    <location>
        <position position="110"/>
    </location>
</feature>
<keyword evidence="2" id="KW-1185">Reference proteome</keyword>
<protein>
    <submittedName>
        <fullName evidence="1">Uncharacterized protein</fullName>
    </submittedName>
</protein>